<evidence type="ECO:0000256" key="3">
    <source>
        <dbReference type="ARBA" id="ARBA00022833"/>
    </source>
</evidence>
<sequence length="3306" mass="360318">MEEVGDLTHSPPLVRRVRSRRTNQMPQTTEAPTTQRATRAARSVIDDLEWSAPSSPVSEGSKPASEASAGGSLDPSLWQDFGSAFHTAFSLLGGSEGMSDDPHTPAAREISSPHSNVTLSPAQQSSSDCVIIDSDLDQIPDITPGQCDDAPEKEEKKDDKNAGGYSSISDTEGYDSDALYCICRQKHSKRFMICCDSCQEWFHGDCVGISETLGHKMEKKGQEYICPPCTTKKQLQSEPQPQPDPPGEEGVEHEDQQALKVRISFGLLVFSRWLTALSHNKIKMVFKPFASAASCSKQALPDSVYCGTDCILQHAAVTMKTLSDPKVSKSRGRGQRKSATARPLTRTLAVSLQFNISQAGSEAVTPETQSPEDTSRDDAPSSEPVTETAPPQTDSTKKAKEPENSGVSKQQSAESDPAITPTPAKSSLSPAAQSPSNSAPRHHETGALMVAKTTYVIPKKQSGSQSPSSSHLSASVSCQKPSSAPTLLNETRNLLVPPAPSAPSSRPSQPNNQVRQSIQRTLISILSKRVCDCEDLEMSESEAAKLVASIEMEMFDVFRNTDSKYMNKYRTIMFNLKDPRNKGLLYRVVRGEISPFRLVRMSQKDMQAIKAPEPSAKETEVASQEQKKSFPAPALKTRTYQPSKGSTTPDILTCMLKDTTSEHKAHLFDLKCKICTGDDSPLQAPPDSHDMDSLTSSLLDPPSRLLIDSPARTIVESPASPTMDSPASPTLESPASPVMECVASPNPDNPKVATSKRAYTPVVIPTVSTVTITRHDPRTAANRFSALFSSTSGPSNTTHNQSDPYAPLKEASSAPPSAPASSLPPVKTIPKSILMKPSSSADPRLYCTSARTMISESPADGETAQFLAKQDTVWKGFLNMLTVAKFVTKGYLVSGSAENLKADLPDTIQIGGRIMPETVWDYVAKLKTSITKELCVIRFHPATEEEEVAYVSLFSYFSSRGRFGVVANNSRSIKDVYLVPLSATESIPSILQPLEGPGLEKNRPNLLLGLAIIQKVKRPGSFPQEIEEKRPNVHMSKDPMWIPKPPVLYGSDKLEIFQPYDPETPASTTPPGSPSCPGSPSDSSSSGSVTIPSLLTSIRATPPVSTSAVATTTQSTSNSISDNNTPLQTILRTLFGNKQTDSTVASDQSSTTTTTISDKKIPVSQVSGSMVDPIVQQYGQKSKVKEIEEEENEFDRPYDPEEEYDPAMGYGMIAPQNTEKIKADGPVLSGFVDDDVAYDPEDETIFEDIQIMPNIPTGTVVVSAATLTEQQRMLEELNKQIEEQKRQLKEQEEALRQQKEAVGMFMARFSVSDSLMSPPSNSLALSQMSSLQGGIMQIESGSSESTEKTSIPTATLDKANEDSQPVELEDTTTISNFKNDTDTATEQDETQENVKESDKYSSAGEIEDSDVAYDPEDESLFNEIQEDVFQGGNITTHESSLSRPGHSVSCKGSPSSCHNRKRRLSPKRRGHHERGRHRSPSRRSQRRSPSHSRRRRERDRNRKGERDRSRHRGRDESERQSRHRKEHATRRHSHGHRRSSSSPRKKDSVPLSSKQHRGPSPQILEKSKHASVLCSAPDPIIGQFVESNTSPSTPVNIKNDPDEHLLKCNIVECSDKDLSPCSQKRLDSVKLEISEPPESHELQKNSVSDHDGGDGSFKQLDKPSQETFLNNKIESTVPLREIDPPIRDSPQSPDPEPPFIKPINREKIDPVNTEEIRDPKTHPNVSVPFVKIENNCLSIGEQETVSNIPWATVGSLLPDVRKSDFISLNQQGPVFRDQGVIEADKQRKGESSVLKHPEMMGEGGRHPKSAAGLDVQGSEPEIDPVTKLPGPIMSGTGIRNPGPDMKEPGFRGPQIDQRPAGFSFPGPEMRNSGIQGMSPNIWGPRPHIQSSGTGMHCSEPNMRDPGIQNLKTGRIGVEPVIRGSGMRNPLEHMESSSMQGMHLEVQGPVLDMRNNEPDIGGQKLISVTNFHMGESCLQSEMRDPVMKAPLLDRSGLDISGSGPRGPLLTMYHSNPDISGLTVVDERKSQEDKDHWKRGFQPHGRNSNFSEVGTGRERSLESNAPTGLEARPLSSVTTDEGQDPQRGVPIRGPRPNTNYESGKFNRPCIEQEIGGSREHFRQPQTDTGAERSVQGPGMRGSETMHELRWPDMTGRSYMGLGQDMDSMDDSNTRGDRSELNTRASGKDIGDTGLCSGDANIRVRTTPGPGLFRRNEQMGQEDRGPMPNITNLDWRSPGVGHDMCGQRGSGPVRGKPFIQNEWSDNQPERRGPNIESQGPDRGPGGSDFLPLGPQRGGPDMDVPKYEWTGSGGPVFKRPENEQSVSMDNSGPGMRGPGVERRGQAVEGPVTNRVGPGASPFRGPGPDRKGPVMEGQGPDMRVSAGPDFRASWPERRGLEMVDPGPDRRERDGPDFREPGPKSRGISLEGPGSDRRGPGGSGFRGSRPDRRNLSMESPGSDRRGPGGPDFWGSGPGSRDLPMEGPGHNSRGSGGQVFRGPAPELRHPTMGAVGPDRRGPGVHDFSGPGPDRRGGLGPNRRESGVPDFSGPGYEMRGPSMGNQECDKRGPGGLEFRVPGPDRRGSGCSDLRGPGGERSGPSVDDQGPRKRGLGDQNASGLCPDRRGPHMGVPGPDCIGMGPERIAQDMEGPGPHNRGQGAPHFRGPGPESRYPNIEGPGPDREPLLETPCSYVEGLGPNRRGPGGPNTRRPNGPNFMGPGPERRLPDMEGPGIEQRGPPFRGMGPDQTVMEVQAKGPTGPDFRGPICESRDPDTEGPRPSRQESRGTNFREPGPERRVTDMEGPGPDWRRSVGPDFKGPGIRHKGQNAEDLRNDKRGDWGGADFGGSEPFQESLDTECPRPDRTDKNLRRPWPMRINSRGPRPEMNNQGDRWKSSDTEEQWSDRSGPNMVAVGNERECSGDHWKRRGSRAPRPNQEGPDEQGQEHSRQGPHSEWRGPGIRGPGPIQERPNMLLPAHMRGPGDHLKGLRCRGPGPVQHEPDMVSPGPRNEWTEPDRAGVGPHRRGPGPFFRGERNPDNRGQGHDRRGLDIRGSNKRGGPDTGNDWQQPDCRGNVRGPNMEGPGTRMACPDLINSCPNGRGFEMEGLDRKGPGGSDSGCPGPGMMGPHLVSRGSEPAIKNGLQGSDVRGQGHVNRVPDMRNREPGQRGQTINNERRGPELTYSDKSASPNLSSPHQVTRFKFSGDPHSEPFNKLPGPPPNSGGNSFPGFDNPQNRQAVKPQRHRAALLPTPTEGLIQFPNRTMGHSTDREWRRGRPVSRGRGLVKGQRQQQEKRLAGKMNMPLDASTGSEEKM</sequence>
<feature type="compositionally biased region" description="Polar residues" evidence="6">
    <location>
        <begin position="358"/>
        <end position="372"/>
    </location>
</feature>
<evidence type="ECO:0000313" key="10">
    <source>
        <dbReference type="Proteomes" id="UP000261600"/>
    </source>
</evidence>
<feature type="region of interest" description="Disordered" evidence="6">
    <location>
        <begin position="607"/>
        <end position="647"/>
    </location>
</feature>
<keyword evidence="5" id="KW-0175">Coiled coil</keyword>
<dbReference type="Proteomes" id="UP000261600">
    <property type="component" value="Unplaced"/>
</dbReference>
<organism evidence="9 10">
    <name type="scientific">Monopterus albus</name>
    <name type="common">Swamp eel</name>
    <dbReference type="NCBI Taxonomy" id="43700"/>
    <lineage>
        <taxon>Eukaryota</taxon>
        <taxon>Metazoa</taxon>
        <taxon>Chordata</taxon>
        <taxon>Craniata</taxon>
        <taxon>Vertebrata</taxon>
        <taxon>Euteleostomi</taxon>
        <taxon>Actinopterygii</taxon>
        <taxon>Neopterygii</taxon>
        <taxon>Teleostei</taxon>
        <taxon>Neoteleostei</taxon>
        <taxon>Acanthomorphata</taxon>
        <taxon>Anabantaria</taxon>
        <taxon>Synbranchiformes</taxon>
        <taxon>Synbranchidae</taxon>
        <taxon>Monopterus</taxon>
    </lineage>
</organism>
<dbReference type="InterPro" id="IPR019786">
    <property type="entry name" value="Zinc_finger_PHD-type_CS"/>
</dbReference>
<dbReference type="STRING" id="43700.ENSMALP00000032381"/>
<dbReference type="GO" id="GO:0008270">
    <property type="term" value="F:zinc ion binding"/>
    <property type="evidence" value="ECO:0007669"/>
    <property type="project" value="UniProtKB-KW"/>
</dbReference>
<feature type="compositionally biased region" description="Basic and acidic residues" evidence="6">
    <location>
        <begin position="1634"/>
        <end position="1664"/>
    </location>
</feature>
<evidence type="ECO:0008006" key="11">
    <source>
        <dbReference type="Google" id="ProtNLM"/>
    </source>
</evidence>
<feature type="compositionally biased region" description="Polar residues" evidence="6">
    <location>
        <begin position="1665"/>
        <end position="1674"/>
    </location>
</feature>
<feature type="region of interest" description="Disordered" evidence="6">
    <location>
        <begin position="716"/>
        <end position="735"/>
    </location>
</feature>
<dbReference type="GO" id="GO:0006351">
    <property type="term" value="P:DNA-templated transcription"/>
    <property type="evidence" value="ECO:0007669"/>
    <property type="project" value="InterPro"/>
</dbReference>
<feature type="compositionally biased region" description="Basic and acidic residues" evidence="6">
    <location>
        <begin position="2027"/>
        <end position="2036"/>
    </location>
</feature>
<dbReference type="PROSITE" id="PS01359">
    <property type="entry name" value="ZF_PHD_1"/>
    <property type="match status" value="1"/>
</dbReference>
<feature type="region of interest" description="Disordered" evidence="6">
    <location>
        <begin position="323"/>
        <end position="344"/>
    </location>
</feature>
<feature type="region of interest" description="Disordered" evidence="6">
    <location>
        <begin position="2115"/>
        <end position="2227"/>
    </location>
</feature>
<dbReference type="CDD" id="cd15552">
    <property type="entry name" value="PHD_PHF3_like"/>
    <property type="match status" value="1"/>
</dbReference>
<feature type="region of interest" description="Disordered" evidence="6">
    <location>
        <begin position="1784"/>
        <end position="1818"/>
    </location>
</feature>
<feature type="compositionally biased region" description="Basic and acidic residues" evidence="6">
    <location>
        <begin position="2525"/>
        <end position="2539"/>
    </location>
</feature>
<dbReference type="PROSITE" id="PS50016">
    <property type="entry name" value="ZF_PHD_2"/>
    <property type="match status" value="1"/>
</dbReference>
<dbReference type="InterPro" id="IPR019787">
    <property type="entry name" value="Znf_PHD-finger"/>
</dbReference>
<evidence type="ECO:0000256" key="2">
    <source>
        <dbReference type="ARBA" id="ARBA00022771"/>
    </source>
</evidence>
<feature type="domain" description="PHD-type" evidence="7">
    <location>
        <begin position="178"/>
        <end position="232"/>
    </location>
</feature>
<feature type="compositionally biased region" description="Low complexity" evidence="6">
    <location>
        <begin position="811"/>
        <end position="825"/>
    </location>
</feature>
<keyword evidence="1" id="KW-0479">Metal-binding</keyword>
<feature type="region of interest" description="Disordered" evidence="6">
    <location>
        <begin position="1872"/>
        <end position="1910"/>
    </location>
</feature>
<feature type="domain" description="TFIIS central" evidence="8">
    <location>
        <begin position="514"/>
        <end position="634"/>
    </location>
</feature>
<dbReference type="Ensembl" id="ENSMALT00000032940.1">
    <property type="protein sequence ID" value="ENSMALP00000032381.1"/>
    <property type="gene ID" value="ENSMALG00000022298.1"/>
</dbReference>
<feature type="compositionally biased region" description="Basic and acidic residues" evidence="6">
    <location>
        <begin position="2937"/>
        <end position="2949"/>
    </location>
</feature>
<reference evidence="9" key="2">
    <citation type="submission" date="2025-09" db="UniProtKB">
        <authorList>
            <consortium name="Ensembl"/>
        </authorList>
    </citation>
    <scope>IDENTIFICATION</scope>
</reference>
<evidence type="ECO:0000256" key="1">
    <source>
        <dbReference type="ARBA" id="ARBA00022723"/>
    </source>
</evidence>
<dbReference type="SMART" id="SM00249">
    <property type="entry name" value="PHD"/>
    <property type="match status" value="1"/>
</dbReference>
<feature type="compositionally biased region" description="Basic and acidic residues" evidence="6">
    <location>
        <begin position="2211"/>
        <end position="2222"/>
    </location>
</feature>
<feature type="compositionally biased region" description="Low complexity" evidence="6">
    <location>
        <begin position="1063"/>
        <end position="1090"/>
    </location>
</feature>
<dbReference type="PANTHER" id="PTHR11477:SF13">
    <property type="entry name" value="DEATH-INDUCER OBLITERATOR 1"/>
    <property type="match status" value="1"/>
</dbReference>
<keyword evidence="3" id="KW-0862">Zinc</keyword>
<feature type="compositionally biased region" description="Polar residues" evidence="6">
    <location>
        <begin position="383"/>
        <end position="394"/>
    </location>
</feature>
<feature type="compositionally biased region" description="Basic and acidic residues" evidence="6">
    <location>
        <begin position="3095"/>
        <end position="3104"/>
    </location>
</feature>
<feature type="coiled-coil region" evidence="5">
    <location>
        <begin position="1264"/>
        <end position="1301"/>
    </location>
</feature>
<feature type="compositionally biased region" description="Polar residues" evidence="6">
    <location>
        <begin position="478"/>
        <end position="492"/>
    </location>
</feature>
<feature type="compositionally biased region" description="Polar residues" evidence="6">
    <location>
        <begin position="3176"/>
        <end position="3189"/>
    </location>
</feature>
<dbReference type="Gene3D" id="1.10.472.30">
    <property type="entry name" value="Transcription elongation factor S-II, central domain"/>
    <property type="match status" value="1"/>
</dbReference>
<dbReference type="Pfam" id="PF07744">
    <property type="entry name" value="SPOC"/>
    <property type="match status" value="1"/>
</dbReference>
<evidence type="ECO:0000259" key="7">
    <source>
        <dbReference type="PROSITE" id="PS50016"/>
    </source>
</evidence>
<evidence type="ECO:0000256" key="4">
    <source>
        <dbReference type="PROSITE-ProRule" id="PRU00146"/>
    </source>
</evidence>
<feature type="compositionally biased region" description="Polar residues" evidence="6">
    <location>
        <begin position="112"/>
        <end position="123"/>
    </location>
</feature>
<feature type="compositionally biased region" description="Basic and acidic residues" evidence="6">
    <location>
        <begin position="2389"/>
        <end position="2417"/>
    </location>
</feature>
<feature type="compositionally biased region" description="Polar residues" evidence="6">
    <location>
        <begin position="787"/>
        <end position="803"/>
    </location>
</feature>
<accession>A0A3Q3KQE4</accession>
<feature type="region of interest" description="Disordered" evidence="6">
    <location>
        <begin position="1102"/>
        <end position="1125"/>
    </location>
</feature>
<keyword evidence="10" id="KW-1185">Reference proteome</keyword>
<feature type="region of interest" description="Disordered" evidence="6">
    <location>
        <begin position="94"/>
        <end position="123"/>
    </location>
</feature>
<dbReference type="InterPro" id="IPR011011">
    <property type="entry name" value="Znf_FYVE_PHD"/>
</dbReference>
<feature type="region of interest" description="Disordered" evidence="6">
    <location>
        <begin position="2239"/>
        <end position="3306"/>
    </location>
</feature>
<feature type="compositionally biased region" description="Low complexity" evidence="6">
    <location>
        <begin position="1340"/>
        <end position="1350"/>
    </location>
</feature>
<reference evidence="9" key="1">
    <citation type="submission" date="2025-08" db="UniProtKB">
        <authorList>
            <consortium name="Ensembl"/>
        </authorList>
    </citation>
    <scope>IDENTIFICATION</scope>
</reference>
<feature type="compositionally biased region" description="Polar residues" evidence="6">
    <location>
        <begin position="638"/>
        <end position="647"/>
    </location>
</feature>
<dbReference type="InterPro" id="IPR013083">
    <property type="entry name" value="Znf_RING/FYVE/PHD"/>
</dbReference>
<feature type="compositionally biased region" description="Polar residues" evidence="6">
    <location>
        <begin position="1432"/>
        <end position="1442"/>
    </location>
</feature>
<feature type="region of interest" description="Disordered" evidence="6">
    <location>
        <begin position="787"/>
        <end position="841"/>
    </location>
</feature>
<proteinExistence type="predicted"/>
<evidence type="ECO:0000313" key="9">
    <source>
        <dbReference type="Ensembl" id="ENSMALP00000032381.1"/>
    </source>
</evidence>
<feature type="compositionally biased region" description="Basic and acidic residues" evidence="6">
    <location>
        <begin position="3025"/>
        <end position="3043"/>
    </location>
</feature>
<dbReference type="InterPro" id="IPR001965">
    <property type="entry name" value="Znf_PHD"/>
</dbReference>
<name>A0A3Q3KQE4_MONAL</name>
<feature type="compositionally biased region" description="Gly residues" evidence="6">
    <location>
        <begin position="3105"/>
        <end position="3117"/>
    </location>
</feature>
<feature type="region of interest" description="Disordered" evidence="6">
    <location>
        <begin position="459"/>
        <end position="515"/>
    </location>
</feature>
<feature type="compositionally biased region" description="Basic and acidic residues" evidence="6">
    <location>
        <begin position="2821"/>
        <end position="2833"/>
    </location>
</feature>
<dbReference type="InterPro" id="IPR036575">
    <property type="entry name" value="TFIIS_cen_dom_sf"/>
</dbReference>
<feature type="region of interest" description="Disordered" evidence="6">
    <location>
        <begin position="138"/>
        <end position="168"/>
    </location>
</feature>
<dbReference type="Gene3D" id="3.30.40.10">
    <property type="entry name" value="Zinc/RING finger domain, C3HC4 (zinc finger)"/>
    <property type="match status" value="1"/>
</dbReference>
<evidence type="ECO:0000256" key="5">
    <source>
        <dbReference type="SAM" id="Coils"/>
    </source>
</evidence>
<feature type="compositionally biased region" description="Low complexity" evidence="6">
    <location>
        <begin position="1102"/>
        <end position="1117"/>
    </location>
</feature>
<feature type="compositionally biased region" description="Basic and acidic residues" evidence="6">
    <location>
        <begin position="2169"/>
        <end position="2188"/>
    </location>
</feature>
<feature type="compositionally biased region" description="Acidic residues" evidence="6">
    <location>
        <begin position="1405"/>
        <end position="1426"/>
    </location>
</feature>
<feature type="compositionally biased region" description="Basic and acidic residues" evidence="6">
    <location>
        <begin position="2442"/>
        <end position="2460"/>
    </location>
</feature>
<keyword evidence="2 4" id="KW-0863">Zinc-finger</keyword>
<feature type="compositionally biased region" description="Basic residues" evidence="6">
    <location>
        <begin position="1521"/>
        <end position="1539"/>
    </location>
</feature>
<feature type="compositionally biased region" description="Polar residues" evidence="6">
    <location>
        <begin position="405"/>
        <end position="414"/>
    </location>
</feature>
<dbReference type="Pfam" id="PF07500">
    <property type="entry name" value="TFIIS_M"/>
    <property type="match status" value="1"/>
</dbReference>
<feature type="compositionally biased region" description="Basic and acidic residues" evidence="6">
    <location>
        <begin position="1498"/>
        <end position="1520"/>
    </location>
</feature>
<protein>
    <recommendedName>
        <fullName evidence="11">Death inducer-obliterator 1</fullName>
    </recommendedName>
</protein>
<feature type="compositionally biased region" description="Low complexity" evidence="6">
    <location>
        <begin position="502"/>
        <end position="513"/>
    </location>
</feature>
<dbReference type="PANTHER" id="PTHR11477">
    <property type="entry name" value="TRANSCRIPTION FACTOR S-II ZINC FINGER DOMAIN-CONTAINING PROTEIN"/>
    <property type="match status" value="1"/>
</dbReference>
<dbReference type="InterPro" id="IPR003618">
    <property type="entry name" value="TFIIS_cen_dom"/>
</dbReference>
<feature type="compositionally biased region" description="Basic and acidic residues" evidence="6">
    <location>
        <begin position="2763"/>
        <end position="2779"/>
    </location>
</feature>
<dbReference type="SUPFAM" id="SSF57903">
    <property type="entry name" value="FYVE/PHD zinc finger"/>
    <property type="match status" value="1"/>
</dbReference>
<feature type="region of interest" description="Disordered" evidence="6">
    <location>
        <begin position="1634"/>
        <end position="1703"/>
    </location>
</feature>
<feature type="compositionally biased region" description="Low complexity" evidence="6">
    <location>
        <begin position="462"/>
        <end position="477"/>
    </location>
</feature>
<dbReference type="SMART" id="SM00510">
    <property type="entry name" value="TFS2M"/>
    <property type="match status" value="1"/>
</dbReference>
<evidence type="ECO:0000259" key="8">
    <source>
        <dbReference type="PROSITE" id="PS51321"/>
    </source>
</evidence>
<evidence type="ECO:0000256" key="6">
    <source>
        <dbReference type="SAM" id="MobiDB-lite"/>
    </source>
</evidence>
<feature type="compositionally biased region" description="Low complexity" evidence="6">
    <location>
        <begin position="2692"/>
        <end position="2710"/>
    </location>
</feature>
<feature type="region of interest" description="Disordered" evidence="6">
    <location>
        <begin position="1058"/>
        <end position="1090"/>
    </location>
</feature>
<feature type="compositionally biased region" description="Basic and acidic residues" evidence="6">
    <location>
        <begin position="1784"/>
        <end position="1805"/>
    </location>
</feature>
<feature type="compositionally biased region" description="Low complexity" evidence="6">
    <location>
        <begin position="26"/>
        <end position="42"/>
    </location>
</feature>
<feature type="region of interest" description="Disordered" evidence="6">
    <location>
        <begin position="2027"/>
        <end position="2103"/>
    </location>
</feature>
<feature type="region of interest" description="Disordered" evidence="6">
    <location>
        <begin position="1"/>
        <end position="77"/>
    </location>
</feature>
<feature type="compositionally biased region" description="Basic and acidic residues" evidence="6">
    <location>
        <begin position="2852"/>
        <end position="2863"/>
    </location>
</feature>
<feature type="region of interest" description="Disordered" evidence="6">
    <location>
        <begin position="1340"/>
        <end position="1571"/>
    </location>
</feature>
<feature type="compositionally biased region" description="Basic and acidic residues" evidence="6">
    <location>
        <begin position="3148"/>
        <end position="3158"/>
    </location>
</feature>
<dbReference type="PROSITE" id="PS51321">
    <property type="entry name" value="TFIIS_CENTRAL"/>
    <property type="match status" value="1"/>
</dbReference>
<dbReference type="SUPFAM" id="SSF46942">
    <property type="entry name" value="Elongation factor TFIIS domain 2"/>
    <property type="match status" value="1"/>
</dbReference>
<feature type="compositionally biased region" description="Basic and acidic residues" evidence="6">
    <location>
        <begin position="615"/>
        <end position="628"/>
    </location>
</feature>
<dbReference type="InterPro" id="IPR012921">
    <property type="entry name" value="SPOC_C"/>
</dbReference>
<feature type="compositionally biased region" description="Gly residues" evidence="6">
    <location>
        <begin position="2461"/>
        <end position="2471"/>
    </location>
</feature>
<feature type="compositionally biased region" description="Polar residues" evidence="6">
    <location>
        <begin position="719"/>
        <end position="733"/>
    </location>
</feature>
<feature type="compositionally biased region" description="Basic residues" evidence="6">
    <location>
        <begin position="1458"/>
        <end position="1497"/>
    </location>
</feature>
<feature type="region of interest" description="Disordered" evidence="6">
    <location>
        <begin position="232"/>
        <end position="254"/>
    </location>
</feature>
<feature type="region of interest" description="Disordered" evidence="6">
    <location>
        <begin position="358"/>
        <end position="442"/>
    </location>
</feature>
<dbReference type="Pfam" id="PF00628">
    <property type="entry name" value="PHD"/>
    <property type="match status" value="1"/>
</dbReference>
<dbReference type="GO" id="GO:0005634">
    <property type="term" value="C:nucleus"/>
    <property type="evidence" value="ECO:0007669"/>
    <property type="project" value="TreeGrafter"/>
</dbReference>
<feature type="compositionally biased region" description="Low complexity" evidence="6">
    <location>
        <begin position="423"/>
        <end position="439"/>
    </location>
</feature>